<evidence type="ECO:0000256" key="1">
    <source>
        <dbReference type="SAM" id="Phobius"/>
    </source>
</evidence>
<dbReference type="EMBL" id="FOLQ01000014">
    <property type="protein sequence ID" value="SFE47659.1"/>
    <property type="molecule type" value="Genomic_DNA"/>
</dbReference>
<keyword evidence="3" id="KW-1185">Reference proteome</keyword>
<dbReference type="InterPro" id="IPR032466">
    <property type="entry name" value="Metal_Hydrolase"/>
</dbReference>
<dbReference type="Proteomes" id="UP000198598">
    <property type="component" value="Unassembled WGS sequence"/>
</dbReference>
<organism evidence="2 3">
    <name type="scientific">Spirosoma endophyticum</name>
    <dbReference type="NCBI Taxonomy" id="662367"/>
    <lineage>
        <taxon>Bacteria</taxon>
        <taxon>Pseudomonadati</taxon>
        <taxon>Bacteroidota</taxon>
        <taxon>Cytophagia</taxon>
        <taxon>Cytophagales</taxon>
        <taxon>Cytophagaceae</taxon>
        <taxon>Spirosoma</taxon>
    </lineage>
</organism>
<feature type="transmembrane region" description="Helical" evidence="1">
    <location>
        <begin position="26"/>
        <end position="46"/>
    </location>
</feature>
<dbReference type="SUPFAM" id="SSF51556">
    <property type="entry name" value="Metallo-dependent hydrolases"/>
    <property type="match status" value="1"/>
</dbReference>
<dbReference type="Gene3D" id="3.20.20.140">
    <property type="entry name" value="Metal-dependent hydrolases"/>
    <property type="match status" value="1"/>
</dbReference>
<keyword evidence="1" id="KW-1133">Transmembrane helix</keyword>
<protein>
    <submittedName>
        <fullName evidence="2">Amidohydrolase</fullName>
    </submittedName>
</protein>
<name>A0A1I2AV94_9BACT</name>
<feature type="transmembrane region" description="Helical" evidence="1">
    <location>
        <begin position="87"/>
        <end position="111"/>
    </location>
</feature>
<keyword evidence="1" id="KW-0812">Transmembrane</keyword>
<dbReference type="GO" id="GO:0016787">
    <property type="term" value="F:hydrolase activity"/>
    <property type="evidence" value="ECO:0007669"/>
    <property type="project" value="UniProtKB-KW"/>
</dbReference>
<gene>
    <name evidence="2" type="ORF">SAMN05216167_11494</name>
</gene>
<keyword evidence="2" id="KW-0378">Hydrolase</keyword>
<proteinExistence type="predicted"/>
<feature type="transmembrane region" description="Helical" evidence="1">
    <location>
        <begin position="131"/>
        <end position="150"/>
    </location>
</feature>
<dbReference type="AlphaFoldDB" id="A0A1I2AV94"/>
<sequence>MPEKSKPRPFINAHTHIFTHKNVPPYIAKTLVIFPFYFLLNIPLLIRLVHYFTHKQGDKLPFQIRDGFTELRFLINRYTQHKLITRLLVSVLDIGIRLLNILFVISFPIYYGGWQKKWGFFDSVIDQILGVSILGRILFVVFSALLFAPVRRMFWWVLRNIFGFLKSLTGPQTIALVKRYVAMAYYADKFNQGDVFRNLTNLYPDNTRFVVLPMDMDYMAAGKPREDYAHQLADLRGMLKSQNSFFKKYALPFVAVDPRRIADPANQFTHQFITQLIDQDGFCGIKLYPPMGYFPFDKHLLETLLWACKNGVPVTTHCIRGIIYYRGLKQRDWDFHPIFKDNKGKPIALRSYKNREFSYNFTHPLNYECLLDPALLADVLRYHNDPALNQLYDFDASNPNAVPANTLTELNLCLAHFGGEDEWERFLDRDKGDFEIALHDPLKTYTLDKGKMEPYWESVSWFSIVYNMLLKYPNVYADLSFILYDERIMNLLKQIMQTPEISDKILFGTDFFVVRQKKTEKVLWTDLRAELGETAFYQIAQTNTARFLNLTPATP</sequence>
<evidence type="ECO:0000313" key="3">
    <source>
        <dbReference type="Proteomes" id="UP000198598"/>
    </source>
</evidence>
<dbReference type="STRING" id="662367.SAMN05216167_11494"/>
<keyword evidence="1" id="KW-0472">Membrane</keyword>
<reference evidence="2 3" key="1">
    <citation type="submission" date="2016-10" db="EMBL/GenBank/DDBJ databases">
        <authorList>
            <person name="de Groot N.N."/>
        </authorList>
    </citation>
    <scope>NUCLEOTIDE SEQUENCE [LARGE SCALE GENOMIC DNA]</scope>
    <source>
        <strain evidence="2 3">DSM 26130</strain>
    </source>
</reference>
<evidence type="ECO:0000313" key="2">
    <source>
        <dbReference type="EMBL" id="SFE47659.1"/>
    </source>
</evidence>
<accession>A0A1I2AV94</accession>